<dbReference type="InterPro" id="IPR036271">
    <property type="entry name" value="Tet_transcr_reg_TetR-rel_C_sf"/>
</dbReference>
<accession>A0ABN1RHE0</accession>
<keyword evidence="1" id="KW-0805">Transcription regulation</keyword>
<dbReference type="PRINTS" id="PR00455">
    <property type="entry name" value="HTHTETR"/>
</dbReference>
<dbReference type="Pfam" id="PF00440">
    <property type="entry name" value="TetR_N"/>
    <property type="match status" value="1"/>
</dbReference>
<protein>
    <submittedName>
        <fullName evidence="6">TetR/AcrR family transcriptional regulator</fullName>
    </submittedName>
</protein>
<keyword evidence="2 4" id="KW-0238">DNA-binding</keyword>
<feature type="DNA-binding region" description="H-T-H motif" evidence="4">
    <location>
        <begin position="35"/>
        <end position="54"/>
    </location>
</feature>
<keyword evidence="7" id="KW-1185">Reference proteome</keyword>
<evidence type="ECO:0000313" key="6">
    <source>
        <dbReference type="EMBL" id="GAA0957287.1"/>
    </source>
</evidence>
<name>A0ABN1RHE0_9ACTN</name>
<evidence type="ECO:0000259" key="5">
    <source>
        <dbReference type="PROSITE" id="PS50977"/>
    </source>
</evidence>
<feature type="domain" description="HTH tetR-type" evidence="5">
    <location>
        <begin position="13"/>
        <end position="72"/>
    </location>
</feature>
<dbReference type="PANTHER" id="PTHR30055:SF234">
    <property type="entry name" value="HTH-TYPE TRANSCRIPTIONAL REGULATOR BETI"/>
    <property type="match status" value="1"/>
</dbReference>
<proteinExistence type="predicted"/>
<evidence type="ECO:0000256" key="4">
    <source>
        <dbReference type="PROSITE-ProRule" id="PRU00335"/>
    </source>
</evidence>
<dbReference type="InterPro" id="IPR050109">
    <property type="entry name" value="HTH-type_TetR-like_transc_reg"/>
</dbReference>
<dbReference type="SUPFAM" id="SSF46689">
    <property type="entry name" value="Homeodomain-like"/>
    <property type="match status" value="1"/>
</dbReference>
<evidence type="ECO:0000256" key="3">
    <source>
        <dbReference type="ARBA" id="ARBA00023163"/>
    </source>
</evidence>
<dbReference type="Proteomes" id="UP001500665">
    <property type="component" value="Unassembled WGS sequence"/>
</dbReference>
<dbReference type="InterPro" id="IPR049445">
    <property type="entry name" value="TetR_SbtR-like_C"/>
</dbReference>
<keyword evidence="3" id="KW-0804">Transcription</keyword>
<evidence type="ECO:0000313" key="7">
    <source>
        <dbReference type="Proteomes" id="UP001500665"/>
    </source>
</evidence>
<reference evidence="6 7" key="1">
    <citation type="journal article" date="2019" name="Int. J. Syst. Evol. Microbiol.">
        <title>The Global Catalogue of Microorganisms (GCM) 10K type strain sequencing project: providing services to taxonomists for standard genome sequencing and annotation.</title>
        <authorList>
            <consortium name="The Broad Institute Genomics Platform"/>
            <consortium name="The Broad Institute Genome Sequencing Center for Infectious Disease"/>
            <person name="Wu L."/>
            <person name="Ma J."/>
        </authorList>
    </citation>
    <scope>NUCLEOTIDE SEQUENCE [LARGE SCALE GENOMIC DNA]</scope>
    <source>
        <strain evidence="6 7">JCM 10696</strain>
    </source>
</reference>
<organism evidence="6 7">
    <name type="scientific">Actinocorallia libanotica</name>
    <dbReference type="NCBI Taxonomy" id="46162"/>
    <lineage>
        <taxon>Bacteria</taxon>
        <taxon>Bacillati</taxon>
        <taxon>Actinomycetota</taxon>
        <taxon>Actinomycetes</taxon>
        <taxon>Streptosporangiales</taxon>
        <taxon>Thermomonosporaceae</taxon>
        <taxon>Actinocorallia</taxon>
    </lineage>
</organism>
<dbReference type="PROSITE" id="PS50977">
    <property type="entry name" value="HTH_TETR_2"/>
    <property type="match status" value="1"/>
</dbReference>
<evidence type="ECO:0000256" key="2">
    <source>
        <dbReference type="ARBA" id="ARBA00023125"/>
    </source>
</evidence>
<sequence>MATPPRARRSDAQRNRDRLLEVARTVFEEQGAQASLRDIARRAEVGLGTLYRHFPTRDALLDSLLGRHFDALAAQAADLAAAHPPREALTTWLRAFAAQAAAYQDLSAALMDTINDETSPLHASCSAMRGAGARLLRDAQDAGDVRPDVDGLELFALVNAVAWITGHSPAVAARRDHLLDLVLDGLAAPSSRR</sequence>
<evidence type="ECO:0000256" key="1">
    <source>
        <dbReference type="ARBA" id="ARBA00023015"/>
    </source>
</evidence>
<dbReference type="EMBL" id="BAAAHH010000019">
    <property type="protein sequence ID" value="GAA0957287.1"/>
    <property type="molecule type" value="Genomic_DNA"/>
</dbReference>
<dbReference type="PANTHER" id="PTHR30055">
    <property type="entry name" value="HTH-TYPE TRANSCRIPTIONAL REGULATOR RUTR"/>
    <property type="match status" value="1"/>
</dbReference>
<dbReference type="RefSeq" id="WP_344242819.1">
    <property type="nucleotide sequence ID" value="NZ_BAAAHH010000019.1"/>
</dbReference>
<dbReference type="Pfam" id="PF21597">
    <property type="entry name" value="TetR_C_43"/>
    <property type="match status" value="1"/>
</dbReference>
<dbReference type="InterPro" id="IPR009057">
    <property type="entry name" value="Homeodomain-like_sf"/>
</dbReference>
<dbReference type="Gene3D" id="1.10.357.10">
    <property type="entry name" value="Tetracycline Repressor, domain 2"/>
    <property type="match status" value="1"/>
</dbReference>
<gene>
    <name evidence="6" type="ORF">GCM10009550_44410</name>
</gene>
<comment type="caution">
    <text evidence="6">The sequence shown here is derived from an EMBL/GenBank/DDBJ whole genome shotgun (WGS) entry which is preliminary data.</text>
</comment>
<dbReference type="InterPro" id="IPR001647">
    <property type="entry name" value="HTH_TetR"/>
</dbReference>
<dbReference type="SUPFAM" id="SSF48498">
    <property type="entry name" value="Tetracyclin repressor-like, C-terminal domain"/>
    <property type="match status" value="1"/>
</dbReference>